<name>A0A7W2FCB4_9BURK</name>
<reference evidence="3 4" key="1">
    <citation type="submission" date="2020-07" db="EMBL/GenBank/DDBJ databases">
        <title>Novel species isolated from subtropical streams in China.</title>
        <authorList>
            <person name="Lu H."/>
        </authorList>
    </citation>
    <scope>NUCLEOTIDE SEQUENCE [LARGE SCALE GENOMIC DNA]</scope>
    <source>
        <strain evidence="3 4">LX47W</strain>
    </source>
</reference>
<gene>
    <name evidence="3" type="ORF">H3H39_19035</name>
</gene>
<evidence type="ECO:0000313" key="3">
    <source>
        <dbReference type="EMBL" id="MBA5689141.1"/>
    </source>
</evidence>
<organism evidence="3 4">
    <name type="scientific">Rugamonas apoptosis</name>
    <dbReference type="NCBI Taxonomy" id="2758570"/>
    <lineage>
        <taxon>Bacteria</taxon>
        <taxon>Pseudomonadati</taxon>
        <taxon>Pseudomonadota</taxon>
        <taxon>Betaproteobacteria</taxon>
        <taxon>Burkholderiales</taxon>
        <taxon>Oxalobacteraceae</taxon>
        <taxon>Telluria group</taxon>
        <taxon>Rugamonas</taxon>
    </lineage>
</organism>
<keyword evidence="2" id="KW-1133">Transmembrane helix</keyword>
<evidence type="ECO:0000256" key="1">
    <source>
        <dbReference type="SAM" id="MobiDB-lite"/>
    </source>
</evidence>
<proteinExistence type="predicted"/>
<evidence type="ECO:0000313" key="4">
    <source>
        <dbReference type="Proteomes" id="UP000573499"/>
    </source>
</evidence>
<sequence>MSNAQDREPIGQDVAAGGAGMAGSAGSIAATAATSAAIPIVGWAVGGAIIAGVGAWGVYKLVTHQSRIMTQNFTGLAALASATARSMKPS</sequence>
<feature type="region of interest" description="Disordered" evidence="1">
    <location>
        <begin position="1"/>
        <end position="23"/>
    </location>
</feature>
<dbReference type="Proteomes" id="UP000573499">
    <property type="component" value="Unassembled WGS sequence"/>
</dbReference>
<feature type="transmembrane region" description="Helical" evidence="2">
    <location>
        <begin position="40"/>
        <end position="59"/>
    </location>
</feature>
<dbReference type="EMBL" id="JACEZU010000009">
    <property type="protein sequence ID" value="MBA5689141.1"/>
    <property type="molecule type" value="Genomic_DNA"/>
</dbReference>
<keyword evidence="2" id="KW-0812">Transmembrane</keyword>
<dbReference type="RefSeq" id="WP_182155417.1">
    <property type="nucleotide sequence ID" value="NZ_JACEZU010000009.1"/>
</dbReference>
<keyword evidence="2" id="KW-0472">Membrane</keyword>
<keyword evidence="4" id="KW-1185">Reference proteome</keyword>
<feature type="compositionally biased region" description="Basic and acidic residues" evidence="1">
    <location>
        <begin position="1"/>
        <end position="10"/>
    </location>
</feature>
<protein>
    <submittedName>
        <fullName evidence="3">Uncharacterized protein</fullName>
    </submittedName>
</protein>
<accession>A0A7W2FCB4</accession>
<dbReference type="AlphaFoldDB" id="A0A7W2FCB4"/>
<comment type="caution">
    <text evidence="3">The sequence shown here is derived from an EMBL/GenBank/DDBJ whole genome shotgun (WGS) entry which is preliminary data.</text>
</comment>
<evidence type="ECO:0000256" key="2">
    <source>
        <dbReference type="SAM" id="Phobius"/>
    </source>
</evidence>